<keyword evidence="1" id="KW-0812">Transmembrane</keyword>
<dbReference type="Proteomes" id="UP001211173">
    <property type="component" value="Unassembled WGS sequence"/>
</dbReference>
<proteinExistence type="predicted"/>
<dbReference type="Proteomes" id="UP001211006">
    <property type="component" value="Unassembled WGS sequence"/>
</dbReference>
<gene>
    <name evidence="2" type="ORF">PND83_02370</name>
    <name evidence="3" type="ORF">PNE06_10330</name>
</gene>
<organism evidence="2 4">
    <name type="scientific">Flavonifractor plautii</name>
    <name type="common">Fusobacterium plautii</name>
    <dbReference type="NCBI Taxonomy" id="292800"/>
    <lineage>
        <taxon>Bacteria</taxon>
        <taxon>Bacillati</taxon>
        <taxon>Bacillota</taxon>
        <taxon>Clostridia</taxon>
        <taxon>Eubacteriales</taxon>
        <taxon>Oscillospiraceae</taxon>
        <taxon>Flavonifractor</taxon>
    </lineage>
</organism>
<keyword evidence="1" id="KW-0472">Membrane</keyword>
<name>A0AAW6BYX3_FLAPL</name>
<dbReference type="EMBL" id="JAQLWO010000002">
    <property type="protein sequence ID" value="MDB7904815.1"/>
    <property type="molecule type" value="Genomic_DNA"/>
</dbReference>
<dbReference type="EMBL" id="JAQLWV010000013">
    <property type="protein sequence ID" value="MDB7933467.1"/>
    <property type="molecule type" value="Genomic_DNA"/>
</dbReference>
<protein>
    <submittedName>
        <fullName evidence="2">Uncharacterized protein</fullName>
    </submittedName>
</protein>
<evidence type="ECO:0000313" key="4">
    <source>
        <dbReference type="Proteomes" id="UP001211006"/>
    </source>
</evidence>
<sequence length="102" mass="11181">MDVYNISNLLAIIGALVVLVNILTEVIKKVTWDRLPTNIVALILSEGLTLAAGAAYAQINTIHITWYLVVGAVVVGFMVAYAAMFGYDKLKEILDWRKTNGN</sequence>
<reference evidence="2" key="1">
    <citation type="submission" date="2023-01" db="EMBL/GenBank/DDBJ databases">
        <title>Human gut microbiome strain richness.</title>
        <authorList>
            <person name="Chen-Liaw A."/>
        </authorList>
    </citation>
    <scope>NUCLEOTIDE SEQUENCE</scope>
    <source>
        <strain evidence="3">1001287st1_F4_1001285I_161205</strain>
        <strain evidence="2">2225st1_A6_2225SCRN_200828</strain>
    </source>
</reference>
<accession>A0AAW6BYX3</accession>
<feature type="transmembrane region" description="Helical" evidence="1">
    <location>
        <begin position="6"/>
        <end position="27"/>
    </location>
</feature>
<evidence type="ECO:0000256" key="1">
    <source>
        <dbReference type="SAM" id="Phobius"/>
    </source>
</evidence>
<feature type="transmembrane region" description="Helical" evidence="1">
    <location>
        <begin position="39"/>
        <end position="59"/>
    </location>
</feature>
<evidence type="ECO:0000313" key="3">
    <source>
        <dbReference type="EMBL" id="MDB7933467.1"/>
    </source>
</evidence>
<feature type="transmembrane region" description="Helical" evidence="1">
    <location>
        <begin position="65"/>
        <end position="87"/>
    </location>
</feature>
<keyword evidence="1" id="KW-1133">Transmembrane helix</keyword>
<dbReference type="RefSeq" id="WP_195384043.1">
    <property type="nucleotide sequence ID" value="NZ_BAABXT010000001.1"/>
</dbReference>
<evidence type="ECO:0000313" key="2">
    <source>
        <dbReference type="EMBL" id="MDB7904815.1"/>
    </source>
</evidence>
<dbReference type="AlphaFoldDB" id="A0AAW6BYX3"/>
<comment type="caution">
    <text evidence="2">The sequence shown here is derived from an EMBL/GenBank/DDBJ whole genome shotgun (WGS) entry which is preliminary data.</text>
</comment>